<dbReference type="Pfam" id="PF00005">
    <property type="entry name" value="ABC_tran"/>
    <property type="match status" value="1"/>
</dbReference>
<sequence length="226" mass="25138">MDVVIRLENLSKSFGDACVLSHVSRDFEAGKIHGIVGNNGSGKTVMMKCICGFLQPTEGRVWVNYKQVGKDVDFPPDMGIIIETPGFLPNLSGRKNLELLAALQKKIGVETIRKTLIRVGLDPDMKKPVSKYSLGMRQRLGIAQAIMEEPSLLILDEPFNGLDRTGTAQMRQLIRELREQGRTILLASHNQADIDELCDTVCEMDAGVMTMIRQTRITGTQEDHQE</sequence>
<reference evidence="5" key="1">
    <citation type="submission" date="2021-10" db="EMBL/GenBank/DDBJ databases">
        <title>Anaerobic single-cell dispensing facilitates the cultivation of human gut bacteria.</title>
        <authorList>
            <person name="Afrizal A."/>
        </authorList>
    </citation>
    <scope>NUCLEOTIDE SEQUENCE</scope>
    <source>
        <strain evidence="5">CLA-AA-H215</strain>
    </source>
</reference>
<protein>
    <submittedName>
        <fullName evidence="5">ATP-binding cassette domain-containing protein</fullName>
    </submittedName>
</protein>
<comment type="caution">
    <text evidence="5">The sequence shown here is derived from an EMBL/GenBank/DDBJ whole genome shotgun (WGS) entry which is preliminary data.</text>
</comment>
<dbReference type="InterPro" id="IPR027417">
    <property type="entry name" value="P-loop_NTPase"/>
</dbReference>
<dbReference type="SMART" id="SM00382">
    <property type="entry name" value="AAA"/>
    <property type="match status" value="1"/>
</dbReference>
<accession>A0AAE3JGW8</accession>
<dbReference type="SUPFAM" id="SSF52540">
    <property type="entry name" value="P-loop containing nucleoside triphosphate hydrolases"/>
    <property type="match status" value="1"/>
</dbReference>
<dbReference type="InterPro" id="IPR003593">
    <property type="entry name" value="AAA+_ATPase"/>
</dbReference>
<dbReference type="InterPro" id="IPR051782">
    <property type="entry name" value="ABC_Transporter_VariousFunc"/>
</dbReference>
<organism evidence="5 6">
    <name type="scientific">Hominifimenecus microfluidus</name>
    <dbReference type="NCBI Taxonomy" id="2885348"/>
    <lineage>
        <taxon>Bacteria</taxon>
        <taxon>Bacillati</taxon>
        <taxon>Bacillota</taxon>
        <taxon>Clostridia</taxon>
        <taxon>Lachnospirales</taxon>
        <taxon>Lachnospiraceae</taxon>
        <taxon>Hominifimenecus</taxon>
    </lineage>
</organism>
<dbReference type="EMBL" id="JAJEQR010000060">
    <property type="protein sequence ID" value="MCC2232312.1"/>
    <property type="molecule type" value="Genomic_DNA"/>
</dbReference>
<proteinExistence type="predicted"/>
<evidence type="ECO:0000256" key="3">
    <source>
        <dbReference type="ARBA" id="ARBA00022840"/>
    </source>
</evidence>
<keyword evidence="3 5" id="KW-0067">ATP-binding</keyword>
<dbReference type="RefSeq" id="WP_308454720.1">
    <property type="nucleotide sequence ID" value="NZ_JAJEQR010000060.1"/>
</dbReference>
<keyword evidence="2" id="KW-0547">Nucleotide-binding</keyword>
<keyword evidence="1" id="KW-0813">Transport</keyword>
<gene>
    <name evidence="5" type="ORF">LKD81_15155</name>
</gene>
<keyword evidence="6" id="KW-1185">Reference proteome</keyword>
<dbReference type="PROSITE" id="PS00211">
    <property type="entry name" value="ABC_TRANSPORTER_1"/>
    <property type="match status" value="1"/>
</dbReference>
<evidence type="ECO:0000256" key="2">
    <source>
        <dbReference type="ARBA" id="ARBA00022741"/>
    </source>
</evidence>
<feature type="domain" description="ABC transporter" evidence="4">
    <location>
        <begin position="5"/>
        <end position="224"/>
    </location>
</feature>
<evidence type="ECO:0000313" key="6">
    <source>
        <dbReference type="Proteomes" id="UP001198182"/>
    </source>
</evidence>
<dbReference type="PANTHER" id="PTHR42939">
    <property type="entry name" value="ABC TRANSPORTER ATP-BINDING PROTEIN ALBC-RELATED"/>
    <property type="match status" value="1"/>
</dbReference>
<dbReference type="AlphaFoldDB" id="A0AAE3JGW8"/>
<dbReference type="PROSITE" id="PS50893">
    <property type="entry name" value="ABC_TRANSPORTER_2"/>
    <property type="match status" value="1"/>
</dbReference>
<dbReference type="GO" id="GO:0005524">
    <property type="term" value="F:ATP binding"/>
    <property type="evidence" value="ECO:0007669"/>
    <property type="project" value="UniProtKB-KW"/>
</dbReference>
<dbReference type="Gene3D" id="3.40.50.300">
    <property type="entry name" value="P-loop containing nucleotide triphosphate hydrolases"/>
    <property type="match status" value="1"/>
</dbReference>
<dbReference type="PANTHER" id="PTHR42939:SF1">
    <property type="entry name" value="ABC TRANSPORTER ATP-BINDING PROTEIN ALBC-RELATED"/>
    <property type="match status" value="1"/>
</dbReference>
<evidence type="ECO:0000256" key="1">
    <source>
        <dbReference type="ARBA" id="ARBA00022448"/>
    </source>
</evidence>
<evidence type="ECO:0000313" key="5">
    <source>
        <dbReference type="EMBL" id="MCC2232312.1"/>
    </source>
</evidence>
<dbReference type="InterPro" id="IPR003439">
    <property type="entry name" value="ABC_transporter-like_ATP-bd"/>
</dbReference>
<dbReference type="GO" id="GO:0016887">
    <property type="term" value="F:ATP hydrolysis activity"/>
    <property type="evidence" value="ECO:0007669"/>
    <property type="project" value="InterPro"/>
</dbReference>
<evidence type="ECO:0000259" key="4">
    <source>
        <dbReference type="PROSITE" id="PS50893"/>
    </source>
</evidence>
<name>A0AAE3JGW8_9FIRM</name>
<dbReference type="InterPro" id="IPR017871">
    <property type="entry name" value="ABC_transporter-like_CS"/>
</dbReference>
<dbReference type="Proteomes" id="UP001198182">
    <property type="component" value="Unassembled WGS sequence"/>
</dbReference>